<keyword evidence="3" id="KW-1185">Reference proteome</keyword>
<evidence type="ECO:0000256" key="1">
    <source>
        <dbReference type="SAM" id="SignalP"/>
    </source>
</evidence>
<dbReference type="Proteomes" id="UP000235777">
    <property type="component" value="Unassembled WGS sequence"/>
</dbReference>
<reference evidence="2 3" key="1">
    <citation type="submission" date="2018-01" db="EMBL/GenBank/DDBJ databases">
        <title>Whole genome analyses suggest that Burkholderia sensu lato contains two further novel genera in the rhizoxinica-symbiotica group Mycetohabitans gen. nov., and Trinickia gen. nov.: implications for the evolution of diazotrophy and nodulation in the Burkholderiaceae.</title>
        <authorList>
            <person name="Estrada-de los Santos P."/>
            <person name="Palmer M."/>
            <person name="Chavez-Ramirez B."/>
            <person name="Beukes C."/>
            <person name="Steenkamp E.T."/>
            <person name="Hirsch A.M."/>
            <person name="Manyaka P."/>
            <person name="Maluk M."/>
            <person name="Lafos M."/>
            <person name="Crook M."/>
            <person name="Gross E."/>
            <person name="Simon M.F."/>
            <person name="Bueno dos Reis Junior F."/>
            <person name="Poole P.S."/>
            <person name="Venter S.N."/>
            <person name="James E.K."/>
        </authorList>
    </citation>
    <scope>NUCLEOTIDE SEQUENCE [LARGE SCALE GENOMIC DNA]</scope>
    <source>
        <strain evidence="2 3">JPY 581</strain>
    </source>
</reference>
<dbReference type="STRING" id="863227.GCA_000373005_05722"/>
<organism evidence="2 3">
    <name type="scientific">Trinickia symbiotica</name>
    <dbReference type="NCBI Taxonomy" id="863227"/>
    <lineage>
        <taxon>Bacteria</taxon>
        <taxon>Pseudomonadati</taxon>
        <taxon>Pseudomonadota</taxon>
        <taxon>Betaproteobacteria</taxon>
        <taxon>Burkholderiales</taxon>
        <taxon>Burkholderiaceae</taxon>
        <taxon>Trinickia</taxon>
    </lineage>
</organism>
<dbReference type="AlphaFoldDB" id="A0A2N7X097"/>
<evidence type="ECO:0000313" key="3">
    <source>
        <dbReference type="Proteomes" id="UP000235777"/>
    </source>
</evidence>
<evidence type="ECO:0000313" key="2">
    <source>
        <dbReference type="EMBL" id="PMS35044.1"/>
    </source>
</evidence>
<proteinExistence type="predicted"/>
<dbReference type="RefSeq" id="WP_018444342.1">
    <property type="nucleotide sequence ID" value="NZ_KB890220.1"/>
</dbReference>
<keyword evidence="1" id="KW-0732">Signal</keyword>
<gene>
    <name evidence="2" type="ORF">C0Z20_20060</name>
</gene>
<dbReference type="SUPFAM" id="SSF51445">
    <property type="entry name" value="(Trans)glycosidases"/>
    <property type="match status" value="1"/>
</dbReference>
<protein>
    <submittedName>
        <fullName evidence="2">Uncharacterized protein</fullName>
    </submittedName>
</protein>
<dbReference type="InterPro" id="IPR017853">
    <property type="entry name" value="GH"/>
</dbReference>
<dbReference type="EMBL" id="PNYC01000013">
    <property type="protein sequence ID" value="PMS35044.1"/>
    <property type="molecule type" value="Genomic_DNA"/>
</dbReference>
<dbReference type="Gene3D" id="3.20.20.80">
    <property type="entry name" value="Glycosidases"/>
    <property type="match status" value="1"/>
</dbReference>
<feature type="signal peptide" evidence="1">
    <location>
        <begin position="1"/>
        <end position="27"/>
    </location>
</feature>
<dbReference type="OrthoDB" id="9055650at2"/>
<name>A0A2N7X097_9BURK</name>
<sequence>MQKRACIAAGRRSAMMTLASLAGIAVGGVPGFTATRAKEAKVAKQGRRKITQLIGSNGWPLSPKDVSVWQAMGLTWGRDSVGPGVLPPPSDDEVEVDKTGTGFAFDLPAIIARNNRNGINSLLLLAYTPVWNASRTGDDKSAPKDVRYWERYVEAVVRKYSAPPYHLKYFQIWNEAAGPLTGGAPQATFWHGPNFDGDRHSGPYARAMQDYVDRIHIPAAQIIRKYDAYVVYGGWPDQGGLSHYFEWLEYRSSVHGARMLDWIDYLDIHYLGIPQMDALYQRYVANGDARGIWQTEIGDRYMEDPHFLPTYLFELAVWALGRNWNEDNKYVTMVYHWDGFEPFRLTHRGPPRTYNASGSSLIVLHRTVSGALSPCRISFRSDSDSHVRALCSDDAIVLQVTAAPGWRTVYLDDLPAVGSSRFRIALIDAITGTRSPKESLVSGWERNALSIRFMVPESTNGPPDEAPRHLAYLVLTPVA</sequence>
<accession>A0A2N7X097</accession>
<comment type="caution">
    <text evidence="2">The sequence shown here is derived from an EMBL/GenBank/DDBJ whole genome shotgun (WGS) entry which is preliminary data.</text>
</comment>
<feature type="chain" id="PRO_5014821544" evidence="1">
    <location>
        <begin position="28"/>
        <end position="479"/>
    </location>
</feature>